<evidence type="ECO:0000313" key="1">
    <source>
        <dbReference type="EMBL" id="SDX98947.1"/>
    </source>
</evidence>
<organism evidence="1 2">
    <name type="scientific">Saccharopolyspora shandongensis</name>
    <dbReference type="NCBI Taxonomy" id="418495"/>
    <lineage>
        <taxon>Bacteria</taxon>
        <taxon>Bacillati</taxon>
        <taxon>Actinomycetota</taxon>
        <taxon>Actinomycetes</taxon>
        <taxon>Pseudonocardiales</taxon>
        <taxon>Pseudonocardiaceae</taxon>
        <taxon>Saccharopolyspora</taxon>
    </lineage>
</organism>
<dbReference type="AlphaFoldDB" id="A0A1H3G7B7"/>
<dbReference type="STRING" id="418495.SAMN05216215_101868"/>
<dbReference type="Proteomes" id="UP000199529">
    <property type="component" value="Unassembled WGS sequence"/>
</dbReference>
<sequence length="217" mass="23073">MITSAMSGFGPSTSPSGSPGIRAPLAILLQHVAVLALTALLAAGCAEAPDPADDRFKALPRLCDLISPETVRQVLGEPVEIKTVQVETTGYCLWTFRDLATEGPHPLERVASLHATLHRSTARRFGTAAASEELQRLTQASAQPYEHVEDVGDDAMRRTMPDGADYVIVVHNLNIKLWVVGRDVIDTSGTVVPIPMRQTGSAASRLAGEVVSRADGA</sequence>
<dbReference type="EMBL" id="FNOK01000018">
    <property type="protein sequence ID" value="SDX98947.1"/>
    <property type="molecule type" value="Genomic_DNA"/>
</dbReference>
<proteinExistence type="predicted"/>
<evidence type="ECO:0000313" key="2">
    <source>
        <dbReference type="Proteomes" id="UP000199529"/>
    </source>
</evidence>
<reference evidence="2" key="1">
    <citation type="submission" date="2016-10" db="EMBL/GenBank/DDBJ databases">
        <authorList>
            <person name="Varghese N."/>
            <person name="Submissions S."/>
        </authorList>
    </citation>
    <scope>NUCLEOTIDE SEQUENCE [LARGE SCALE GENOMIC DNA]</scope>
    <source>
        <strain evidence="2">CGMCC 4.3530</strain>
    </source>
</reference>
<name>A0A1H3G7B7_9PSEU</name>
<gene>
    <name evidence="1" type="ORF">SAMN05216215_101868</name>
</gene>
<protein>
    <submittedName>
        <fullName evidence="1">Uncharacterized protein</fullName>
    </submittedName>
</protein>
<keyword evidence="2" id="KW-1185">Reference proteome</keyword>
<accession>A0A1H3G7B7</accession>